<dbReference type="Gene3D" id="1.10.8.270">
    <property type="entry name" value="putative rabgap domain of human tbc1 domain family member 14 like domains"/>
    <property type="match status" value="1"/>
</dbReference>
<feature type="domain" description="Rab-GAP TBC" evidence="2">
    <location>
        <begin position="305"/>
        <end position="490"/>
    </location>
</feature>
<dbReference type="Pfam" id="PF00566">
    <property type="entry name" value="RabGAP-TBC"/>
    <property type="match status" value="1"/>
</dbReference>
<dbReference type="GeneTree" id="ENSGT00940000156410"/>
<dbReference type="InterPro" id="IPR000195">
    <property type="entry name" value="Rab-GAP-TBC_dom"/>
</dbReference>
<dbReference type="Gene3D" id="1.10.10.750">
    <property type="entry name" value="Ypt/Rab-GAP domain of gyp1p, domain 1"/>
    <property type="match status" value="1"/>
</dbReference>
<dbReference type="PANTHER" id="PTHR47219:SF15">
    <property type="entry name" value="TBC1 DOMAIN FAMILY MEMBER 12 ISOFORM X1"/>
    <property type="match status" value="1"/>
</dbReference>
<dbReference type="PROSITE" id="PS50086">
    <property type="entry name" value="TBC_RABGAP"/>
    <property type="match status" value="1"/>
</dbReference>
<dbReference type="InterPro" id="IPR050302">
    <property type="entry name" value="Rab_GAP_TBC_domain"/>
</dbReference>
<sequence length="490" mass="54990">MIPATALRASKASTFPRGAYDSGSLPLHFGKSRHGAETLVTDPSSASRSSLSSLDSELSATLESTSCGAAGLGECDDNGELCTRPGSCGDLAGAMPWLDDIKELTLNNPEEGEPRELSMQEIEVAHGAEDKRKRSGFASFIARNWLALRGKDLRSAGSSTLGWKLFGKIPLKESPRKDPKKIQQEYEAKMGRGTSQAALTLPVARRDNKFEPLSTTALILEQRPLSLPAKSEEEMQHHQELYNEMVARARKREVRDAQRQKRLLKERCKKEESIIQAGSIWTTEILPNWEHSCGTRKVRELWWQGLPPSIRGKVWSLAIGNELNITPELYEIFLSRAKEKWRSYSESSLESQNGELGANGADRESSLELITLDISRTFPSLCIFQKGGPYHSTLQNVLGAYTCYRPDIGYVQGMSFLAAVLLLNLDVEEAFITFANLLNKPCQLVFFRVDHSLMLTYFETFELFFEENLPQLFRHFNSSNLTPDLYLIDW</sequence>
<dbReference type="SMART" id="SM00164">
    <property type="entry name" value="TBC"/>
    <property type="match status" value="1"/>
</dbReference>
<keyword evidence="1" id="KW-0175">Coiled coil</keyword>
<dbReference type="InterPro" id="IPR035969">
    <property type="entry name" value="Rab-GAP_TBC_sf"/>
</dbReference>
<feature type="coiled-coil region" evidence="1">
    <location>
        <begin position="247"/>
        <end position="274"/>
    </location>
</feature>
<dbReference type="GO" id="GO:0005096">
    <property type="term" value="F:GTPase activator activity"/>
    <property type="evidence" value="ECO:0007669"/>
    <property type="project" value="TreeGrafter"/>
</dbReference>
<accession>A0A8C4WSY8</accession>
<dbReference type="PANTHER" id="PTHR47219">
    <property type="entry name" value="RAB GTPASE-ACTIVATING PROTEIN 1-LIKE"/>
    <property type="match status" value="1"/>
</dbReference>
<evidence type="ECO:0000259" key="2">
    <source>
        <dbReference type="PROSITE" id="PS50086"/>
    </source>
</evidence>
<dbReference type="GO" id="GO:0031267">
    <property type="term" value="F:small GTPase binding"/>
    <property type="evidence" value="ECO:0007669"/>
    <property type="project" value="TreeGrafter"/>
</dbReference>
<protein>
    <submittedName>
        <fullName evidence="3">TBC1 domain family, member 12b</fullName>
    </submittedName>
</protein>
<evidence type="ECO:0000313" key="3">
    <source>
        <dbReference type="Ensembl" id="ENSEBUP00000010073.1"/>
    </source>
</evidence>
<keyword evidence="4" id="KW-1185">Reference proteome</keyword>
<reference evidence="3" key="2">
    <citation type="submission" date="2025-09" db="UniProtKB">
        <authorList>
            <consortium name="Ensembl"/>
        </authorList>
    </citation>
    <scope>IDENTIFICATION</scope>
</reference>
<name>A0A8C4WSY8_EPTBU</name>
<evidence type="ECO:0000313" key="4">
    <source>
        <dbReference type="Proteomes" id="UP000694388"/>
    </source>
</evidence>
<dbReference type="Gene3D" id="1.10.472.80">
    <property type="entry name" value="Ypt/Rab-GAP domain of gyp1p, domain 3"/>
    <property type="match status" value="1"/>
</dbReference>
<dbReference type="Proteomes" id="UP000694388">
    <property type="component" value="Unplaced"/>
</dbReference>
<dbReference type="FunFam" id="1.10.8.270:FF:000008">
    <property type="entry name" value="Putative TBC1 domain family member 14"/>
    <property type="match status" value="1"/>
</dbReference>
<dbReference type="FunFam" id="1.10.10.750:FF:000005">
    <property type="entry name" value="TBC1 domain family member 14"/>
    <property type="match status" value="1"/>
</dbReference>
<dbReference type="SUPFAM" id="SSF47923">
    <property type="entry name" value="Ypt/Rab-GAP domain of gyp1p"/>
    <property type="match status" value="1"/>
</dbReference>
<dbReference type="AlphaFoldDB" id="A0A8C4WSY8"/>
<organism evidence="3 4">
    <name type="scientific">Eptatretus burgeri</name>
    <name type="common">Inshore hagfish</name>
    <dbReference type="NCBI Taxonomy" id="7764"/>
    <lineage>
        <taxon>Eukaryota</taxon>
        <taxon>Metazoa</taxon>
        <taxon>Chordata</taxon>
        <taxon>Craniata</taxon>
        <taxon>Vertebrata</taxon>
        <taxon>Cyclostomata</taxon>
        <taxon>Myxini</taxon>
        <taxon>Myxiniformes</taxon>
        <taxon>Myxinidae</taxon>
        <taxon>Eptatretinae</taxon>
        <taxon>Eptatretus</taxon>
    </lineage>
</organism>
<proteinExistence type="predicted"/>
<reference evidence="3" key="1">
    <citation type="submission" date="2025-08" db="UniProtKB">
        <authorList>
            <consortium name="Ensembl"/>
        </authorList>
    </citation>
    <scope>IDENTIFICATION</scope>
</reference>
<dbReference type="Ensembl" id="ENSEBUT00000010612.1">
    <property type="protein sequence ID" value="ENSEBUP00000010073.1"/>
    <property type="gene ID" value="ENSEBUG00000006473.1"/>
</dbReference>
<evidence type="ECO:0000256" key="1">
    <source>
        <dbReference type="SAM" id="Coils"/>
    </source>
</evidence>